<feature type="compositionally biased region" description="Acidic residues" evidence="1">
    <location>
        <begin position="536"/>
        <end position="548"/>
    </location>
</feature>
<feature type="region of interest" description="Disordered" evidence="1">
    <location>
        <begin position="394"/>
        <end position="571"/>
    </location>
</feature>
<comment type="caution">
    <text evidence="2">The sequence shown here is derived from an EMBL/GenBank/DDBJ whole genome shotgun (WGS) entry which is preliminary data.</text>
</comment>
<sequence>MAIKYLASVPLELLDTILPPASEFQVQQEAVAANNIQAENCFANNREGALFNSFVNIEADDDSDLFLRGLEYVNHGEIETQVDPFVTGDDSIIDHRTNGALSGGGRSIDQSTKPFSSIGDGYRSIDQRTEPFTSCRGGFRSIDQRTNPSDEFRGDWCMIDQRTQDSPVTEIIDQHRSRASVSTYEKPLAPPLCSTSLPIRLPGCTVFSDEILEIKALTICESSDGSQDSPKSLSDAAASPATEKSVPRELKSSRDSDINVFPLVENSNDSQHSAISRVSATASQAAKGSVHMQQKSYAIPRFVAASSPATKKGDKMGGKSSSSPATEKRVDTEQSYSRRINDLPLVKSCSYDSLDSSRSLFVAAASPATKKRVSVVQKSSHGINVLPMIKSADGSGGSQRTFVAAASSPAKKSVYMQQKSSPKSTSKYTKKGSTTASPARKSVYTQRKSSSRTWSEDTTEGSSSSSSDSMISLLRELKGKSVYMQQKSSPKSTSKDNTKKGSTTASPAKKSLYTQRKSSLETWSQDTTKEAKESSSDGDETWSEDATEESSSSSSDSMTSILRGLEGVKLA</sequence>
<dbReference type="Proteomes" id="UP000593562">
    <property type="component" value="Unassembled WGS sequence"/>
</dbReference>
<feature type="compositionally biased region" description="Low complexity" evidence="1">
    <location>
        <begin position="404"/>
        <end position="437"/>
    </location>
</feature>
<feature type="region of interest" description="Disordered" evidence="1">
    <location>
        <begin position="308"/>
        <end position="335"/>
    </location>
</feature>
<proteinExistence type="predicted"/>
<feature type="compositionally biased region" description="Polar residues" evidence="1">
    <location>
        <begin position="443"/>
        <end position="453"/>
    </location>
</feature>
<feature type="compositionally biased region" description="Polar residues" evidence="1">
    <location>
        <begin position="483"/>
        <end position="492"/>
    </location>
</feature>
<evidence type="ECO:0000313" key="3">
    <source>
        <dbReference type="Proteomes" id="UP000593562"/>
    </source>
</evidence>
<dbReference type="InParanoid" id="A0A7J7CH62"/>
<organism evidence="2 3">
    <name type="scientific">Tripterygium wilfordii</name>
    <name type="common">Thunder God vine</name>
    <dbReference type="NCBI Taxonomy" id="458696"/>
    <lineage>
        <taxon>Eukaryota</taxon>
        <taxon>Viridiplantae</taxon>
        <taxon>Streptophyta</taxon>
        <taxon>Embryophyta</taxon>
        <taxon>Tracheophyta</taxon>
        <taxon>Spermatophyta</taxon>
        <taxon>Magnoliopsida</taxon>
        <taxon>eudicotyledons</taxon>
        <taxon>Gunneridae</taxon>
        <taxon>Pentapetalae</taxon>
        <taxon>rosids</taxon>
        <taxon>fabids</taxon>
        <taxon>Celastrales</taxon>
        <taxon>Celastraceae</taxon>
        <taxon>Tripterygium</taxon>
    </lineage>
</organism>
<dbReference type="EMBL" id="JAAARO010000017">
    <property type="protein sequence ID" value="KAF5733398.1"/>
    <property type="molecule type" value="Genomic_DNA"/>
</dbReference>
<feature type="compositionally biased region" description="Polar residues" evidence="1">
    <location>
        <begin position="500"/>
        <end position="526"/>
    </location>
</feature>
<feature type="compositionally biased region" description="Low complexity" evidence="1">
    <location>
        <begin position="460"/>
        <end position="469"/>
    </location>
</feature>
<feature type="compositionally biased region" description="Polar residues" evidence="1">
    <location>
        <begin position="222"/>
        <end position="232"/>
    </location>
</feature>
<feature type="region of interest" description="Disordered" evidence="1">
    <location>
        <begin position="222"/>
        <end position="253"/>
    </location>
</feature>
<dbReference type="AlphaFoldDB" id="A0A7J7CH62"/>
<reference evidence="2 3" key="1">
    <citation type="journal article" date="2020" name="Nat. Commun.">
        <title>Genome of Tripterygium wilfordii and identification of cytochrome P450 involved in triptolide biosynthesis.</title>
        <authorList>
            <person name="Tu L."/>
            <person name="Su P."/>
            <person name="Zhang Z."/>
            <person name="Gao L."/>
            <person name="Wang J."/>
            <person name="Hu T."/>
            <person name="Zhou J."/>
            <person name="Zhang Y."/>
            <person name="Zhao Y."/>
            <person name="Liu Y."/>
            <person name="Song Y."/>
            <person name="Tong Y."/>
            <person name="Lu Y."/>
            <person name="Yang J."/>
            <person name="Xu C."/>
            <person name="Jia M."/>
            <person name="Peters R.J."/>
            <person name="Huang L."/>
            <person name="Gao W."/>
        </authorList>
    </citation>
    <scope>NUCLEOTIDE SEQUENCE [LARGE SCALE GENOMIC DNA]</scope>
    <source>
        <strain evidence="3">cv. XIE 37</strain>
        <tissue evidence="2">Leaf</tissue>
    </source>
</reference>
<gene>
    <name evidence="2" type="ORF">HS088_TW17G00941</name>
</gene>
<accession>A0A7J7CH62</accession>
<evidence type="ECO:0000256" key="1">
    <source>
        <dbReference type="SAM" id="MobiDB-lite"/>
    </source>
</evidence>
<name>A0A7J7CH62_TRIWF</name>
<keyword evidence="3" id="KW-1185">Reference proteome</keyword>
<feature type="region of interest" description="Disordered" evidence="1">
    <location>
        <begin position="98"/>
        <end position="129"/>
    </location>
</feature>
<feature type="compositionally biased region" description="Low complexity" evidence="1">
    <location>
        <begin position="549"/>
        <end position="560"/>
    </location>
</feature>
<protein>
    <submittedName>
        <fullName evidence="2">Uncharacterized protein</fullName>
    </submittedName>
</protein>
<evidence type="ECO:0000313" key="2">
    <source>
        <dbReference type="EMBL" id="KAF5733398.1"/>
    </source>
</evidence>